<evidence type="ECO:0000256" key="11">
    <source>
        <dbReference type="ARBA" id="ARBA00048823"/>
    </source>
</evidence>
<accession>A0A346DZU6</accession>
<evidence type="ECO:0000256" key="4">
    <source>
        <dbReference type="ARBA" id="ARBA00022490"/>
    </source>
</evidence>
<evidence type="ECO:0000256" key="2">
    <source>
        <dbReference type="ARBA" id="ARBA00005045"/>
    </source>
</evidence>
<dbReference type="InterPro" id="IPR002317">
    <property type="entry name" value="Ser-tRNA-ligase_type_1"/>
</dbReference>
<dbReference type="GO" id="GO:0004828">
    <property type="term" value="F:serine-tRNA ligase activity"/>
    <property type="evidence" value="ECO:0007669"/>
    <property type="project" value="UniProtKB-UniRule"/>
</dbReference>
<evidence type="ECO:0000256" key="5">
    <source>
        <dbReference type="ARBA" id="ARBA00022598"/>
    </source>
</evidence>
<feature type="domain" description="Aminoacyl-transfer RNA synthetases class-II family profile" evidence="16">
    <location>
        <begin position="183"/>
        <end position="427"/>
    </location>
</feature>
<evidence type="ECO:0000256" key="14">
    <source>
        <dbReference type="PIRSR" id="PIRSR001529-2"/>
    </source>
</evidence>
<evidence type="ECO:0000256" key="1">
    <source>
        <dbReference type="ARBA" id="ARBA00004496"/>
    </source>
</evidence>
<protein>
    <recommendedName>
        <fullName evidence="12">Serine--tRNA ligase</fullName>
        <ecNumber evidence="12">6.1.1.11</ecNumber>
    </recommendedName>
    <alternativeName>
        <fullName evidence="12">Seryl-tRNA synthetase</fullName>
        <shortName evidence="12">SerRS</shortName>
    </alternativeName>
    <alternativeName>
        <fullName evidence="12">Seryl-tRNA(Ser/Sec) synthetase</fullName>
    </alternativeName>
</protein>
<dbReference type="Gene3D" id="3.30.930.10">
    <property type="entry name" value="Bira Bifunctional Protein, Domain 2"/>
    <property type="match status" value="1"/>
</dbReference>
<dbReference type="PANTHER" id="PTHR43697:SF1">
    <property type="entry name" value="SERINE--TRNA LIGASE"/>
    <property type="match status" value="1"/>
</dbReference>
<evidence type="ECO:0000313" key="18">
    <source>
        <dbReference type="Proteomes" id="UP000256856"/>
    </source>
</evidence>
<gene>
    <name evidence="12" type="primary">serS</name>
    <name evidence="17" type="ORF">C9I82_286</name>
</gene>
<organism evidence="17 18">
    <name type="scientific">Candidatus Purcelliella pentastirinorum</name>
    <dbReference type="NCBI Taxonomy" id="472834"/>
    <lineage>
        <taxon>Bacteria</taxon>
        <taxon>Pseudomonadati</taxon>
        <taxon>Pseudomonadota</taxon>
        <taxon>Gammaproteobacteria</taxon>
        <taxon>Enterobacterales</taxon>
        <taxon>Enterobacteriaceae</taxon>
        <taxon>Candidatus Purcelliella</taxon>
    </lineage>
</organism>
<feature type="binding site" evidence="13">
    <location>
        <position position="249"/>
    </location>
    <ligand>
        <name>L-serine</name>
        <dbReference type="ChEBI" id="CHEBI:33384"/>
    </ligand>
</feature>
<feature type="binding site" evidence="12">
    <location>
        <begin position="249"/>
        <end position="251"/>
    </location>
    <ligand>
        <name>L-serine</name>
        <dbReference type="ChEBI" id="CHEBI:33384"/>
    </ligand>
</feature>
<dbReference type="GO" id="GO:0005524">
    <property type="term" value="F:ATP binding"/>
    <property type="evidence" value="ECO:0007669"/>
    <property type="project" value="UniProtKB-UniRule"/>
</dbReference>
<evidence type="ECO:0000256" key="9">
    <source>
        <dbReference type="ARBA" id="ARBA00023146"/>
    </source>
</evidence>
<dbReference type="EC" id="6.1.1.11" evidence="12"/>
<evidence type="ECO:0000259" key="16">
    <source>
        <dbReference type="PROSITE" id="PS50862"/>
    </source>
</evidence>
<keyword evidence="5 12" id="KW-0436">Ligase</keyword>
<dbReference type="Gene3D" id="1.10.287.40">
    <property type="entry name" value="Serine-tRNA synthetase, tRNA binding domain"/>
    <property type="match status" value="1"/>
</dbReference>
<name>A0A346DZU6_9ENTR</name>
<proteinExistence type="inferred from homology"/>
<comment type="catalytic activity">
    <reaction evidence="11 12">
        <text>tRNA(Ser) + L-serine + ATP = L-seryl-tRNA(Ser) + AMP + diphosphate + H(+)</text>
        <dbReference type="Rhea" id="RHEA:12292"/>
        <dbReference type="Rhea" id="RHEA-COMP:9669"/>
        <dbReference type="Rhea" id="RHEA-COMP:9703"/>
        <dbReference type="ChEBI" id="CHEBI:15378"/>
        <dbReference type="ChEBI" id="CHEBI:30616"/>
        <dbReference type="ChEBI" id="CHEBI:33019"/>
        <dbReference type="ChEBI" id="CHEBI:33384"/>
        <dbReference type="ChEBI" id="CHEBI:78442"/>
        <dbReference type="ChEBI" id="CHEBI:78533"/>
        <dbReference type="ChEBI" id="CHEBI:456215"/>
        <dbReference type="EC" id="6.1.1.11"/>
    </reaction>
</comment>
<comment type="catalytic activity">
    <reaction evidence="10 12">
        <text>tRNA(Sec) + L-serine + ATP = L-seryl-tRNA(Sec) + AMP + diphosphate + H(+)</text>
        <dbReference type="Rhea" id="RHEA:42580"/>
        <dbReference type="Rhea" id="RHEA-COMP:9742"/>
        <dbReference type="Rhea" id="RHEA-COMP:10128"/>
        <dbReference type="ChEBI" id="CHEBI:15378"/>
        <dbReference type="ChEBI" id="CHEBI:30616"/>
        <dbReference type="ChEBI" id="CHEBI:33019"/>
        <dbReference type="ChEBI" id="CHEBI:33384"/>
        <dbReference type="ChEBI" id="CHEBI:78442"/>
        <dbReference type="ChEBI" id="CHEBI:78533"/>
        <dbReference type="ChEBI" id="CHEBI:456215"/>
        <dbReference type="EC" id="6.1.1.11"/>
    </reaction>
</comment>
<comment type="subunit">
    <text evidence="12">Homodimer. The tRNA molecule binds across the dimer.</text>
</comment>
<reference evidence="17 18" key="1">
    <citation type="submission" date="2018-03" db="EMBL/GenBank/DDBJ databases">
        <title>A parallel universe: an anciently diverged bacterial symbiosis in a Hawaiian planthopper (Hemiptera: Cixiidae) reveals rearranged nutritional responsibilities.</title>
        <authorList>
            <person name="Bennett G."/>
            <person name="Mao M."/>
        </authorList>
    </citation>
    <scope>NUCLEOTIDE SEQUENCE [LARGE SCALE GENOMIC DNA]</scope>
    <source>
        <strain evidence="17 18">OLIH</strain>
    </source>
</reference>
<dbReference type="InterPro" id="IPR010978">
    <property type="entry name" value="tRNA-bd_arm"/>
</dbReference>
<dbReference type="SUPFAM" id="SSF46589">
    <property type="entry name" value="tRNA-binding arm"/>
    <property type="match status" value="1"/>
</dbReference>
<keyword evidence="15" id="KW-0175">Coiled coil</keyword>
<feature type="binding site" evidence="12 14">
    <location>
        <begin position="280"/>
        <end position="282"/>
    </location>
    <ligand>
        <name>ATP</name>
        <dbReference type="ChEBI" id="CHEBI:30616"/>
    </ligand>
</feature>
<evidence type="ECO:0000256" key="13">
    <source>
        <dbReference type="PIRSR" id="PIRSR001529-1"/>
    </source>
</evidence>
<comment type="subcellular location">
    <subcellularLocation>
        <location evidence="1 12">Cytoplasm</location>
    </subcellularLocation>
</comment>
<dbReference type="Proteomes" id="UP000256856">
    <property type="component" value="Chromosome"/>
</dbReference>
<dbReference type="InterPro" id="IPR015866">
    <property type="entry name" value="Ser-tRNA-synth_1_N"/>
</dbReference>
<dbReference type="GO" id="GO:0006434">
    <property type="term" value="P:seryl-tRNA aminoacylation"/>
    <property type="evidence" value="ECO:0007669"/>
    <property type="project" value="UniProtKB-UniRule"/>
</dbReference>
<keyword evidence="6 12" id="KW-0547">Nucleotide-binding</keyword>
<dbReference type="KEGG" id="ppet:C9I82_286"/>
<keyword evidence="4 12" id="KW-0963">Cytoplasm</keyword>
<evidence type="ECO:0000256" key="6">
    <source>
        <dbReference type="ARBA" id="ARBA00022741"/>
    </source>
</evidence>
<dbReference type="InterPro" id="IPR042103">
    <property type="entry name" value="SerRS_1_N_sf"/>
</dbReference>
<dbReference type="Pfam" id="PF00587">
    <property type="entry name" value="tRNA-synt_2b"/>
    <property type="match status" value="1"/>
</dbReference>
<dbReference type="UniPathway" id="UPA00906">
    <property type="reaction ID" value="UER00895"/>
</dbReference>
<dbReference type="GO" id="GO:0005737">
    <property type="term" value="C:cytoplasm"/>
    <property type="evidence" value="ECO:0007669"/>
    <property type="project" value="UniProtKB-SubCell"/>
</dbReference>
<comment type="function">
    <text evidence="12">Catalyzes the attachment of serine to tRNA(Ser). Is also able to aminoacylate tRNA(Sec) with serine, to form the misacylated tRNA L-seryl-tRNA(Sec), which will be further converted into selenocysteinyl-tRNA(Sec).</text>
</comment>
<feature type="binding site" evidence="12">
    <location>
        <position position="402"/>
    </location>
    <ligand>
        <name>L-serine</name>
        <dbReference type="ChEBI" id="CHEBI:33384"/>
    </ligand>
</feature>
<keyword evidence="8 12" id="KW-0648">Protein biosynthesis</keyword>
<keyword evidence="18" id="KW-1185">Reference proteome</keyword>
<evidence type="ECO:0000256" key="7">
    <source>
        <dbReference type="ARBA" id="ARBA00022840"/>
    </source>
</evidence>
<keyword evidence="9 12" id="KW-0030">Aminoacyl-tRNA synthetase</keyword>
<dbReference type="InterPro" id="IPR006195">
    <property type="entry name" value="aa-tRNA-synth_II"/>
</dbReference>
<comment type="caution">
    <text evidence="12">Lacks conserved residue(s) required for the propagation of feature annotation.</text>
</comment>
<evidence type="ECO:0000256" key="3">
    <source>
        <dbReference type="ARBA" id="ARBA00010728"/>
    </source>
</evidence>
<dbReference type="InterPro" id="IPR002314">
    <property type="entry name" value="aa-tRNA-synt_IIb"/>
</dbReference>
<dbReference type="InterPro" id="IPR033729">
    <property type="entry name" value="SerRS_core"/>
</dbReference>
<dbReference type="PANTHER" id="PTHR43697">
    <property type="entry name" value="SERYL-TRNA SYNTHETASE"/>
    <property type="match status" value="1"/>
</dbReference>
<feature type="binding site" evidence="12 13">
    <location>
        <position position="303"/>
    </location>
    <ligand>
        <name>L-serine</name>
        <dbReference type="ChEBI" id="CHEBI:33384"/>
    </ligand>
</feature>
<keyword evidence="7 12" id="KW-0067">ATP-binding</keyword>
<evidence type="ECO:0000256" key="15">
    <source>
        <dbReference type="SAM" id="Coils"/>
    </source>
</evidence>
<comment type="pathway">
    <text evidence="2 12">Aminoacyl-tRNA biosynthesis; selenocysteinyl-tRNA(Sec) biosynthesis; L-seryl-tRNA(Sec) from L-serine and tRNA(Sec): step 1/1.</text>
</comment>
<feature type="binding site" evidence="13">
    <location>
        <position position="400"/>
    </location>
    <ligand>
        <name>L-serine</name>
        <dbReference type="ChEBI" id="CHEBI:33384"/>
    </ligand>
</feature>
<comment type="domain">
    <text evidence="12">Consists of two distinct domains, a catalytic core and a N-terminal extension that is involved in tRNA binding.</text>
</comment>
<dbReference type="SUPFAM" id="SSF55681">
    <property type="entry name" value="Class II aaRS and biotin synthetases"/>
    <property type="match status" value="1"/>
</dbReference>
<dbReference type="InterPro" id="IPR045864">
    <property type="entry name" value="aa-tRNA-synth_II/BPL/LPL"/>
</dbReference>
<evidence type="ECO:0000256" key="12">
    <source>
        <dbReference type="HAMAP-Rule" id="MF_00176"/>
    </source>
</evidence>
<feature type="binding site" evidence="13">
    <location>
        <position position="280"/>
    </location>
    <ligand>
        <name>L-serine</name>
        <dbReference type="ChEBI" id="CHEBI:33384"/>
    </ligand>
</feature>
<dbReference type="NCBIfam" id="TIGR00414">
    <property type="entry name" value="serS"/>
    <property type="match status" value="1"/>
</dbReference>
<sequence>MYNKYKIIYFKQNIKIIKNMIDLKKLKKNKELFKKKLNKRGFILDVNKLITLEKKRKKLQKETENLQHEHNIISKKKKINQKFIFNIKKIKKNNIKIKLNKIKLNKIKNKITKLLIKIPNLPADDIPIGKLNKEITKWGNKPKIKYKILDHIKLGEFNNWFDIKKANKISGSRFVIIKGKLAKLHRALSQFMLNLHINEHGYKEIYVPYLTNNNCLYGTGQLPKFDKDLFHIKKINEIKISKKYTLIPTGEVPLTNLYRETILEKKKLPIKLTTHTPCFRLEAGSYGKKNKGLIRTHQFDKVELVQIVESNKSNSALEEITSHAEKILKMLILPYRKVLLCSKEMGFCATKTYDLEVWFPSNNTYCEVSSCSNMLDFQARRIKTRYKNKFKKIEFVHTLNASGLAIGRTLAAIMENYQQKDKSIKIPDVLKPYMNYINFID</sequence>
<dbReference type="GO" id="GO:0016260">
    <property type="term" value="P:selenocysteine biosynthetic process"/>
    <property type="evidence" value="ECO:0007669"/>
    <property type="project" value="UniProtKB-UniRule"/>
</dbReference>
<feature type="coiled-coil region" evidence="15">
    <location>
        <begin position="49"/>
        <end position="76"/>
    </location>
</feature>
<dbReference type="PIRSF" id="PIRSF001529">
    <property type="entry name" value="Ser-tRNA-synth_IIa"/>
    <property type="match status" value="1"/>
</dbReference>
<evidence type="ECO:0000256" key="8">
    <source>
        <dbReference type="ARBA" id="ARBA00022917"/>
    </source>
</evidence>
<dbReference type="PRINTS" id="PR00981">
    <property type="entry name" value="TRNASYNTHSER"/>
</dbReference>
<comment type="similarity">
    <text evidence="3 12">Belongs to the class-II aminoacyl-tRNA synthetase family. Type-1 seryl-tRNA synthetase subfamily.</text>
</comment>
<feature type="binding site" evidence="12 14">
    <location>
        <begin position="367"/>
        <end position="370"/>
    </location>
    <ligand>
        <name>ATP</name>
        <dbReference type="ChEBI" id="CHEBI:30616"/>
    </ligand>
</feature>
<dbReference type="AlphaFoldDB" id="A0A346DZU6"/>
<dbReference type="Pfam" id="PF02403">
    <property type="entry name" value="Seryl_tRNA_N"/>
    <property type="match status" value="1"/>
</dbReference>
<evidence type="ECO:0000256" key="10">
    <source>
        <dbReference type="ARBA" id="ARBA00047929"/>
    </source>
</evidence>
<dbReference type="PROSITE" id="PS50862">
    <property type="entry name" value="AA_TRNA_LIGASE_II"/>
    <property type="match status" value="1"/>
</dbReference>
<evidence type="ECO:0000313" key="17">
    <source>
        <dbReference type="EMBL" id="AXN02251.1"/>
    </source>
</evidence>
<dbReference type="HAMAP" id="MF_00176">
    <property type="entry name" value="Ser_tRNA_synth_type1"/>
    <property type="match status" value="1"/>
</dbReference>
<dbReference type="CDD" id="cd00770">
    <property type="entry name" value="SerRS_core"/>
    <property type="match status" value="1"/>
</dbReference>
<dbReference type="EMBL" id="CP028374">
    <property type="protein sequence ID" value="AXN02251.1"/>
    <property type="molecule type" value="Genomic_DNA"/>
</dbReference>